<feature type="transmembrane region" description="Helical" evidence="7">
    <location>
        <begin position="21"/>
        <end position="47"/>
    </location>
</feature>
<proteinExistence type="inferred from homology"/>
<evidence type="ECO:0000256" key="6">
    <source>
        <dbReference type="ARBA" id="ARBA00023136"/>
    </source>
</evidence>
<evidence type="ECO:0000313" key="9">
    <source>
        <dbReference type="EMBL" id="CAA9558691.1"/>
    </source>
</evidence>
<name>A0A6J4UWH1_9BACT</name>
<keyword evidence="5 7" id="KW-1133">Transmembrane helix</keyword>
<dbReference type="GO" id="GO:0005886">
    <property type="term" value="C:plasma membrane"/>
    <property type="evidence" value="ECO:0007669"/>
    <property type="project" value="UniProtKB-SubCell"/>
</dbReference>
<protein>
    <submittedName>
        <fullName evidence="9">Oligopeptide transport system permease protein OppB</fullName>
    </submittedName>
</protein>
<sequence>MHRLVTAITSLPRKETVVGRYLIRRGLISIITLIAISMIIYSILYLAPGDPLGGLATNPNVSPEVRERIRESWGLNDPLYVQYFKWAKSYFIDFDWGESLTSRVPVKDYVLGRLGVTLQIVGSAYLIGVLIAIPVGVISAIKQYSWFDQIATTFAFFGFSIPTFFSGLLLILLFSVQLDWLNFVYDGTVQGFWPNVKQSIMPVTVLALFGSAQLTRFVRASMLETINQDYVRTARAKGLREQSVIVLHAMRNAMIPVITIIALQLPGVVGGAVITEQIFRVPGIGRALIDGINSKDVPVVMAITFGVSVLVVLFNVIADILYALLDPRITYH</sequence>
<feature type="transmembrane region" description="Helical" evidence="7">
    <location>
        <begin position="299"/>
        <end position="325"/>
    </location>
</feature>
<accession>A0A6J4UWH1</accession>
<dbReference type="SUPFAM" id="SSF161098">
    <property type="entry name" value="MetI-like"/>
    <property type="match status" value="1"/>
</dbReference>
<feature type="transmembrane region" description="Helical" evidence="7">
    <location>
        <begin position="257"/>
        <end position="279"/>
    </location>
</feature>
<dbReference type="PANTHER" id="PTHR43163:SF6">
    <property type="entry name" value="DIPEPTIDE TRANSPORT SYSTEM PERMEASE PROTEIN DPPB-RELATED"/>
    <property type="match status" value="1"/>
</dbReference>
<evidence type="ECO:0000256" key="4">
    <source>
        <dbReference type="ARBA" id="ARBA00022692"/>
    </source>
</evidence>
<keyword evidence="6 7" id="KW-0472">Membrane</keyword>
<comment type="similarity">
    <text evidence="7">Belongs to the binding-protein-dependent transport system permease family.</text>
</comment>
<feature type="domain" description="ABC transmembrane type-1" evidence="8">
    <location>
        <begin position="114"/>
        <end position="322"/>
    </location>
</feature>
<dbReference type="InterPro" id="IPR035906">
    <property type="entry name" value="MetI-like_sf"/>
</dbReference>
<keyword evidence="3" id="KW-1003">Cell membrane</keyword>
<reference evidence="9" key="1">
    <citation type="submission" date="2020-02" db="EMBL/GenBank/DDBJ databases">
        <authorList>
            <person name="Meier V. D."/>
        </authorList>
    </citation>
    <scope>NUCLEOTIDE SEQUENCE</scope>
    <source>
        <strain evidence="9">AVDCRST_MAG43</strain>
    </source>
</reference>
<comment type="subcellular location">
    <subcellularLocation>
        <location evidence="1 7">Cell membrane</location>
        <topology evidence="1 7">Multi-pass membrane protein</topology>
    </subcellularLocation>
</comment>
<organism evidence="9">
    <name type="scientific">uncultured Thermomicrobiales bacterium</name>
    <dbReference type="NCBI Taxonomy" id="1645740"/>
    <lineage>
        <taxon>Bacteria</taxon>
        <taxon>Pseudomonadati</taxon>
        <taxon>Thermomicrobiota</taxon>
        <taxon>Thermomicrobia</taxon>
        <taxon>Thermomicrobiales</taxon>
        <taxon>environmental samples</taxon>
    </lineage>
</organism>
<evidence type="ECO:0000256" key="5">
    <source>
        <dbReference type="ARBA" id="ARBA00022989"/>
    </source>
</evidence>
<dbReference type="Pfam" id="PF19300">
    <property type="entry name" value="BPD_transp_1_N"/>
    <property type="match status" value="1"/>
</dbReference>
<keyword evidence="4 7" id="KW-0812">Transmembrane</keyword>
<keyword evidence="2 7" id="KW-0813">Transport</keyword>
<dbReference type="Pfam" id="PF00528">
    <property type="entry name" value="BPD_transp_1"/>
    <property type="match status" value="1"/>
</dbReference>
<evidence type="ECO:0000256" key="7">
    <source>
        <dbReference type="RuleBase" id="RU363032"/>
    </source>
</evidence>
<feature type="transmembrane region" description="Helical" evidence="7">
    <location>
        <begin position="120"/>
        <end position="141"/>
    </location>
</feature>
<dbReference type="InterPro" id="IPR045621">
    <property type="entry name" value="BPD_transp_1_N"/>
</dbReference>
<evidence type="ECO:0000256" key="2">
    <source>
        <dbReference type="ARBA" id="ARBA00022448"/>
    </source>
</evidence>
<dbReference type="AlphaFoldDB" id="A0A6J4UWH1"/>
<dbReference type="CDD" id="cd06261">
    <property type="entry name" value="TM_PBP2"/>
    <property type="match status" value="1"/>
</dbReference>
<feature type="transmembrane region" description="Helical" evidence="7">
    <location>
        <begin position="198"/>
        <end position="218"/>
    </location>
</feature>
<dbReference type="Gene3D" id="1.10.3720.10">
    <property type="entry name" value="MetI-like"/>
    <property type="match status" value="1"/>
</dbReference>
<dbReference type="EMBL" id="CADCWI010000090">
    <property type="protein sequence ID" value="CAA9558691.1"/>
    <property type="molecule type" value="Genomic_DNA"/>
</dbReference>
<dbReference type="InterPro" id="IPR000515">
    <property type="entry name" value="MetI-like"/>
</dbReference>
<evidence type="ECO:0000256" key="1">
    <source>
        <dbReference type="ARBA" id="ARBA00004651"/>
    </source>
</evidence>
<dbReference type="GO" id="GO:0071916">
    <property type="term" value="F:dipeptide transmembrane transporter activity"/>
    <property type="evidence" value="ECO:0007669"/>
    <property type="project" value="TreeGrafter"/>
</dbReference>
<dbReference type="PROSITE" id="PS50928">
    <property type="entry name" value="ABC_TM1"/>
    <property type="match status" value="1"/>
</dbReference>
<gene>
    <name evidence="9" type="ORF">AVDCRST_MAG43-1718</name>
</gene>
<feature type="transmembrane region" description="Helical" evidence="7">
    <location>
        <begin position="153"/>
        <end position="178"/>
    </location>
</feature>
<evidence type="ECO:0000259" key="8">
    <source>
        <dbReference type="PROSITE" id="PS50928"/>
    </source>
</evidence>
<evidence type="ECO:0000256" key="3">
    <source>
        <dbReference type="ARBA" id="ARBA00022475"/>
    </source>
</evidence>
<dbReference type="PANTHER" id="PTHR43163">
    <property type="entry name" value="DIPEPTIDE TRANSPORT SYSTEM PERMEASE PROTEIN DPPB-RELATED"/>
    <property type="match status" value="1"/>
</dbReference>